<reference evidence="2" key="1">
    <citation type="journal article" date="2020" name="Nature">
        <title>Giant virus diversity and host interactions through global metagenomics.</title>
        <authorList>
            <person name="Schulz F."/>
            <person name="Roux S."/>
            <person name="Paez-Espino D."/>
            <person name="Jungbluth S."/>
            <person name="Walsh D.A."/>
            <person name="Denef V.J."/>
            <person name="McMahon K.D."/>
            <person name="Konstantinidis K.T."/>
            <person name="Eloe-Fadrosh E.A."/>
            <person name="Kyrpides N.C."/>
            <person name="Woyke T."/>
        </authorList>
    </citation>
    <scope>NUCLEOTIDE SEQUENCE</scope>
    <source>
        <strain evidence="2">GVMAG-M-3300023184-161</strain>
    </source>
</reference>
<evidence type="ECO:0000256" key="1">
    <source>
        <dbReference type="SAM" id="Coils"/>
    </source>
</evidence>
<keyword evidence="1" id="KW-0175">Coiled coil</keyword>
<sequence>MVARFSANSAQEKFCADCDVLCLRKNDWDRHILTHKHFGNTLVARFSATTITYNCDKCKKVYKSRKGLWGHSKKCMTNAANAVETNIISELRRENQEFKTILLDLVKNNNELQKQIVDVSKNIHINTNNVNNTINNNNTFNLNFFLNEHCKDAMNISDFINTIDLKFSDLENIGQIGYVDGLSKLIIGKLEKMDVYKRPLHCSDIKRETIYVKDENIWEKETELNPKLRKTIQQLSFKHIQLASKWSEEHPECKNTDSKMNDIYMSIIKQTTGGDGILSMNEDKIIKRISKEVVVEKV</sequence>
<accession>A0A6C0HPH9</accession>
<evidence type="ECO:0000313" key="2">
    <source>
        <dbReference type="EMBL" id="QHT82399.1"/>
    </source>
</evidence>
<feature type="coiled-coil region" evidence="1">
    <location>
        <begin position="88"/>
        <end position="122"/>
    </location>
</feature>
<dbReference type="EMBL" id="MN739999">
    <property type="protein sequence ID" value="QHT82399.1"/>
    <property type="molecule type" value="Genomic_DNA"/>
</dbReference>
<name>A0A6C0HPH9_9ZZZZ</name>
<proteinExistence type="predicted"/>
<dbReference type="AlphaFoldDB" id="A0A6C0HPH9"/>
<protein>
    <recommendedName>
        <fullName evidence="3">C2H2-type domain-containing protein</fullName>
    </recommendedName>
</protein>
<evidence type="ECO:0008006" key="3">
    <source>
        <dbReference type="Google" id="ProtNLM"/>
    </source>
</evidence>
<organism evidence="2">
    <name type="scientific">viral metagenome</name>
    <dbReference type="NCBI Taxonomy" id="1070528"/>
    <lineage>
        <taxon>unclassified sequences</taxon>
        <taxon>metagenomes</taxon>
        <taxon>organismal metagenomes</taxon>
    </lineage>
</organism>